<dbReference type="InterPro" id="IPR003647">
    <property type="entry name" value="Intron_nuc_1_rpt"/>
</dbReference>
<dbReference type="RefSeq" id="YP_009594122.1">
    <property type="nucleotide sequence ID" value="NC_041872.1"/>
</dbReference>
<name>A0A141HR68_9CAUD</name>
<evidence type="ECO:0000313" key="2">
    <source>
        <dbReference type="Proteomes" id="UP000221857"/>
    </source>
</evidence>
<protein>
    <submittedName>
        <fullName evidence="1">Endodeoxyribonuclease</fullName>
    </submittedName>
</protein>
<dbReference type="InterPro" id="IPR036388">
    <property type="entry name" value="WH-like_DNA-bd_sf"/>
</dbReference>
<dbReference type="SMART" id="SM00497">
    <property type="entry name" value="IENR1"/>
    <property type="match status" value="2"/>
</dbReference>
<proteinExistence type="predicted"/>
<keyword evidence="2" id="KW-1185">Reference proteome</keyword>
<dbReference type="KEGG" id="vg:40069639"/>
<dbReference type="GeneID" id="40069639"/>
<sequence length="285" mass="33476">MYKQINPVSYIINQEHFIQNNKFYIYIHYTLDNVPFYVGKGNKNRCLHKSNRSKWWNNIVNKYGYYIKIEEINLDEDECFQKEIYWIDYFGRKGLHQGTLVNLTNGGEGVSGRIYTDKEKINKSNYFKNNLEILQNTGNRINYFGKQLFGNTNPNFGNKGSNNSISKAVVKLDLKGNYICEYGSLKEAEIDNKVKGVYQVCNGRRNQLNGFFYTYKENYTNNNYIIKLSKNNKKVVLQIDVITNVIIKKYNSTMETKIDGFYPNNVAQVCRGDKKTHKGFLWKYE</sequence>
<reference evidence="1 2" key="1">
    <citation type="journal article" date="2016" name="PLoS ONE">
        <title>Comparative Genome Analysis Provides Insights into the Pathogenicity of Flavobacterium psychrophilum.</title>
        <authorList>
            <person name="Castillo D."/>
            <person name="Christiansen R.H."/>
            <person name="Dalsgaard I."/>
            <person name="Madsen L."/>
            <person name="Espejo R."/>
            <person name="Middelboe M."/>
        </authorList>
    </citation>
    <scope>NUCLEOTIDE SEQUENCE [LARGE SCALE GENOMIC DNA]</scope>
</reference>
<dbReference type="Gene3D" id="1.10.10.10">
    <property type="entry name" value="Winged helix-like DNA-binding domain superfamily/Winged helix DNA-binding domain"/>
    <property type="match status" value="2"/>
</dbReference>
<organism evidence="1 2">
    <name type="scientific">Flavobacterium phage FpV4</name>
    <dbReference type="NCBI Taxonomy" id="1740108"/>
    <lineage>
        <taxon>Viruses</taxon>
        <taxon>Duplodnaviria</taxon>
        <taxon>Heunggongvirae</taxon>
        <taxon>Uroviricota</taxon>
        <taxon>Caudoviricetes</taxon>
        <taxon>Fipvunavirus</taxon>
        <taxon>Fipvunavirus Fpv4</taxon>
    </lineage>
</organism>
<accession>A0A141HR68</accession>
<dbReference type="EMBL" id="KT876724">
    <property type="protein sequence ID" value="ALN97179.1"/>
    <property type="molecule type" value="Genomic_DNA"/>
</dbReference>
<evidence type="ECO:0000313" key="1">
    <source>
        <dbReference type="EMBL" id="ALN97179.1"/>
    </source>
</evidence>
<dbReference type="Proteomes" id="UP000221857">
    <property type="component" value="Segment"/>
</dbReference>